<accession>A0A6C0BCR5</accession>
<sequence>MTTLIIAFLLLILALTLNFYALSTNEGFTSSILGLMDSSGNVNVQGVFVPMDASGNRMPTDSQGNVIHKDGSGNTYVIDSSGNVIYTNSVGVPLNNMSTTLGDLITMIFPYIRMNPNGTTNTRQVIAVANTNDILAPYMLKQDALMNRALTPIAGEVLSNGSPMLQQGIEYRR</sequence>
<name>A0A6C0BCR5_9ZZZZ</name>
<evidence type="ECO:0000313" key="1">
    <source>
        <dbReference type="EMBL" id="QHS89541.1"/>
    </source>
</evidence>
<proteinExistence type="predicted"/>
<protein>
    <submittedName>
        <fullName evidence="1">Uncharacterized protein</fullName>
    </submittedName>
</protein>
<dbReference type="AlphaFoldDB" id="A0A6C0BCR5"/>
<dbReference type="EMBL" id="MN739112">
    <property type="protein sequence ID" value="QHS89541.1"/>
    <property type="molecule type" value="Genomic_DNA"/>
</dbReference>
<reference evidence="1" key="1">
    <citation type="journal article" date="2020" name="Nature">
        <title>Giant virus diversity and host interactions through global metagenomics.</title>
        <authorList>
            <person name="Schulz F."/>
            <person name="Roux S."/>
            <person name="Paez-Espino D."/>
            <person name="Jungbluth S."/>
            <person name="Walsh D.A."/>
            <person name="Denef V.J."/>
            <person name="McMahon K.D."/>
            <person name="Konstantinidis K.T."/>
            <person name="Eloe-Fadrosh E.A."/>
            <person name="Kyrpides N.C."/>
            <person name="Woyke T."/>
        </authorList>
    </citation>
    <scope>NUCLEOTIDE SEQUENCE</scope>
    <source>
        <strain evidence="1">GVMAG-M-3300010158-60</strain>
    </source>
</reference>
<organism evidence="1">
    <name type="scientific">viral metagenome</name>
    <dbReference type="NCBI Taxonomy" id="1070528"/>
    <lineage>
        <taxon>unclassified sequences</taxon>
        <taxon>metagenomes</taxon>
        <taxon>organismal metagenomes</taxon>
    </lineage>
</organism>